<proteinExistence type="predicted"/>
<dbReference type="KEGG" id="vg:13165471"/>
<reference evidence="3 4" key="1">
    <citation type="journal article" date="2013" name="Extremophiles">
        <title>Genomic analysis of cold-active Colwelliaphage 9A and psychrophilic phage-host interactions.</title>
        <authorList>
            <person name="Colangelo-Lillis J.R."/>
            <person name="Deming J.W."/>
        </authorList>
    </citation>
    <scope>NUCLEOTIDE SEQUENCE [LARGE SCALE GENOMIC DNA]</scope>
    <source>
        <strain evidence="3">9A</strain>
    </source>
</reference>
<feature type="transmembrane region" description="Helical" evidence="2">
    <location>
        <begin position="89"/>
        <end position="111"/>
    </location>
</feature>
<sequence length="195" mass="21246">MKMPIKRYVHFHGTFAEKYYDEVLEIHADSMFTFCSILFEQVFPELKSESQLQILFENPDGQMTELFDAEQELDETQLHIHIIPNPDGAWVTAVIALIVAIIAIGVAIMLAPKMDNTQTTASGANWETPENVIGQGGIMPVALGTRLIGSRVVSYGIDSTLMQGKFNSPALDARPSGGGGGGGRNDNDGGYQSQR</sequence>
<keyword evidence="4" id="KW-1185">Reference proteome</keyword>
<accession>I3UMD5</accession>
<evidence type="ECO:0000313" key="4">
    <source>
        <dbReference type="Proteomes" id="UP000005266"/>
    </source>
</evidence>
<evidence type="ECO:0000313" key="3">
    <source>
        <dbReference type="EMBL" id="AFK66650.1"/>
    </source>
</evidence>
<keyword evidence="2" id="KW-0472">Membrane</keyword>
<dbReference type="EMBL" id="HQ317390">
    <property type="protein sequence ID" value="AFK66650.1"/>
    <property type="molecule type" value="Genomic_DNA"/>
</dbReference>
<gene>
    <name evidence="3" type="ORF">COPG_00054</name>
</gene>
<feature type="region of interest" description="Disordered" evidence="1">
    <location>
        <begin position="166"/>
        <end position="195"/>
    </location>
</feature>
<dbReference type="GeneID" id="13165471"/>
<keyword evidence="2" id="KW-0812">Transmembrane</keyword>
<dbReference type="Proteomes" id="UP000005266">
    <property type="component" value="Segment"/>
</dbReference>
<dbReference type="RefSeq" id="YP_006489240.1">
    <property type="nucleotide sequence ID" value="NC_018088.1"/>
</dbReference>
<evidence type="ECO:0000256" key="2">
    <source>
        <dbReference type="SAM" id="Phobius"/>
    </source>
</evidence>
<name>I3UMD5_9CAUD</name>
<keyword evidence="2" id="KW-1133">Transmembrane helix</keyword>
<evidence type="ECO:0000256" key="1">
    <source>
        <dbReference type="SAM" id="MobiDB-lite"/>
    </source>
</evidence>
<protein>
    <submittedName>
        <fullName evidence="3">Tail assembly protein</fullName>
    </submittedName>
</protein>
<organism evidence="3 4">
    <name type="scientific">Colwellia phage 9A</name>
    <dbReference type="NCBI Taxonomy" id="765765"/>
    <lineage>
        <taxon>Viruses</taxon>
        <taxon>Duplodnaviria</taxon>
        <taxon>Heunggongvirae</taxon>
        <taxon>Uroviricota</taxon>
        <taxon>Caudoviricetes</taxon>
        <taxon>Franklinbayvirus</taxon>
        <taxon>Franklinbayvirus fv9A</taxon>
    </lineage>
</organism>